<reference evidence="10" key="1">
    <citation type="journal article" date="2004" name="Glycobiology">
        <title>Surface-layer glycoproteins: an example for the diversity of bacterial glycosylation with promising impacts on nanobiotechnology.</title>
        <authorList>
            <person name="Schaffer C."/>
            <person name="Messner P."/>
        </authorList>
    </citation>
    <scope>NUCLEOTIDE SEQUENCE</scope>
    <source>
        <strain evidence="10">DSM 10155/G+</strain>
    </source>
</reference>
<dbReference type="AlphaFoldDB" id="Q7BGF8"/>
<keyword evidence="4 8" id="KW-1003">Cell membrane</keyword>
<dbReference type="InterPro" id="IPR013525">
    <property type="entry name" value="ABC2_TM"/>
</dbReference>
<dbReference type="GO" id="GO:0140359">
    <property type="term" value="F:ABC-type transporter activity"/>
    <property type="evidence" value="ECO:0007669"/>
    <property type="project" value="InterPro"/>
</dbReference>
<accession>Q7BGF8</accession>
<evidence type="ECO:0000256" key="3">
    <source>
        <dbReference type="ARBA" id="ARBA00022448"/>
    </source>
</evidence>
<evidence type="ECO:0000256" key="2">
    <source>
        <dbReference type="ARBA" id="ARBA00007783"/>
    </source>
</evidence>
<evidence type="ECO:0000256" key="8">
    <source>
        <dbReference type="RuleBase" id="RU361157"/>
    </source>
</evidence>
<evidence type="ECO:0000313" key="10">
    <source>
        <dbReference type="EMBL" id="AAS49124.1"/>
    </source>
</evidence>
<feature type="transmembrane region" description="Helical" evidence="8">
    <location>
        <begin position="32"/>
        <end position="56"/>
    </location>
</feature>
<dbReference type="Pfam" id="PF01061">
    <property type="entry name" value="ABC2_membrane"/>
    <property type="match status" value="1"/>
</dbReference>
<gene>
    <name evidence="10" type="primary">wzm</name>
</gene>
<keyword evidence="5 8" id="KW-0812">Transmembrane</keyword>
<feature type="transmembrane region" description="Helical" evidence="8">
    <location>
        <begin position="105"/>
        <end position="138"/>
    </location>
</feature>
<reference evidence="10" key="2">
    <citation type="journal article" date="2004" name="Glycoconj. J.">
        <title>Genetic organization of chromosomal S-layer glycan biosynthesis loci of Bacillaceae.</title>
        <authorList>
            <person name="Novotny R."/>
            <person name="Pfoestl A."/>
            <person name="Messner P."/>
            <person name="Schaffer C."/>
        </authorList>
    </citation>
    <scope>NUCLEOTIDE SEQUENCE</scope>
    <source>
        <strain evidence="10">DSM 10155/G+</strain>
    </source>
</reference>
<protein>
    <recommendedName>
        <fullName evidence="8">Transport permease protein</fullName>
    </recommendedName>
</protein>
<comment type="subcellular location">
    <subcellularLocation>
        <location evidence="1 8">Cell membrane</location>
        <topology evidence="1 8">Multi-pass membrane protein</topology>
    </subcellularLocation>
</comment>
<feature type="transmembrane region" description="Helical" evidence="8">
    <location>
        <begin position="180"/>
        <end position="198"/>
    </location>
</feature>
<evidence type="ECO:0000256" key="4">
    <source>
        <dbReference type="ARBA" id="ARBA00022475"/>
    </source>
</evidence>
<sequence>MMGHVIAFSKSLLQSRRLIFELAKKDFQSRYLGSYLGIIWAFVQPTIMILIFWFVFQVGFKSMPVDNFPFILWLICGLIPWFFFSDALNSATTSIIDNSYLVKKIVFRVGILPFIKITSALFVHLFFICFLFIAFAAYGYYPSVYNLQVFYYSFAMIMLVLGLSWITSALVVFLKDVGQIVAMLLQFGFWLIPIFYAIKIVPEKYHTIMKLNPMYYIIEGYRDTFIYHVWFWEHYKLTAYFWSVTGVCLIVGAVIFRKLRPHFADVL</sequence>
<dbReference type="GO" id="GO:0015920">
    <property type="term" value="P:lipopolysaccharide transport"/>
    <property type="evidence" value="ECO:0007669"/>
    <property type="project" value="TreeGrafter"/>
</dbReference>
<evidence type="ECO:0000256" key="7">
    <source>
        <dbReference type="ARBA" id="ARBA00023136"/>
    </source>
</evidence>
<keyword evidence="3 8" id="KW-0813">Transport</keyword>
<evidence type="ECO:0000256" key="6">
    <source>
        <dbReference type="ARBA" id="ARBA00022989"/>
    </source>
</evidence>
<evidence type="ECO:0000256" key="1">
    <source>
        <dbReference type="ARBA" id="ARBA00004651"/>
    </source>
</evidence>
<reference evidence="10" key="3">
    <citation type="journal article" date="2008" name="Carbohydr. Res.">
        <title>S-layer nanoglycobiology of bacteria.</title>
        <authorList>
            <person name="Messner P."/>
            <person name="Steiner K."/>
            <person name="Zarschler K."/>
            <person name="Schaffer C."/>
        </authorList>
    </citation>
    <scope>NUCLEOTIDE SEQUENCE</scope>
    <source>
        <strain evidence="10">DSM 10155/G+</strain>
    </source>
</reference>
<feature type="transmembrane region" description="Helical" evidence="8">
    <location>
        <begin position="239"/>
        <end position="256"/>
    </location>
</feature>
<evidence type="ECO:0000259" key="9">
    <source>
        <dbReference type="PROSITE" id="PS51012"/>
    </source>
</evidence>
<dbReference type="PANTHER" id="PTHR30413">
    <property type="entry name" value="INNER MEMBRANE TRANSPORT PERMEASE"/>
    <property type="match status" value="1"/>
</dbReference>
<dbReference type="InterPro" id="IPR047817">
    <property type="entry name" value="ABC2_TM_bact-type"/>
</dbReference>
<proteinExistence type="inferred from homology"/>
<feature type="domain" description="ABC transmembrane type-2" evidence="9">
    <location>
        <begin position="36"/>
        <end position="259"/>
    </location>
</feature>
<evidence type="ECO:0000256" key="5">
    <source>
        <dbReference type="ARBA" id="ARBA00022692"/>
    </source>
</evidence>
<dbReference type="GO" id="GO:0005886">
    <property type="term" value="C:plasma membrane"/>
    <property type="evidence" value="ECO:0007669"/>
    <property type="project" value="UniProtKB-SubCell"/>
</dbReference>
<keyword evidence="7 8" id="KW-0472">Membrane</keyword>
<organism evidence="10">
    <name type="scientific">Aneurinibacillus thermoaerophilus</name>
    <dbReference type="NCBI Taxonomy" id="143495"/>
    <lineage>
        <taxon>Bacteria</taxon>
        <taxon>Bacillati</taxon>
        <taxon>Bacillota</taxon>
        <taxon>Bacilli</taxon>
        <taxon>Bacillales</taxon>
        <taxon>Paenibacillaceae</taxon>
        <taxon>Aneurinibacillus group</taxon>
        <taxon>Aneurinibacillus</taxon>
    </lineage>
</organism>
<name>Q7BGF8_ANETH</name>
<keyword evidence="6 8" id="KW-1133">Transmembrane helix</keyword>
<dbReference type="EMBL" id="AF324836">
    <property type="protein sequence ID" value="AAS49124.1"/>
    <property type="molecule type" value="Genomic_DNA"/>
</dbReference>
<dbReference type="PROSITE" id="PS51012">
    <property type="entry name" value="ABC_TM2"/>
    <property type="match status" value="1"/>
</dbReference>
<comment type="similarity">
    <text evidence="2 8">Belongs to the ABC-2 integral membrane protein family.</text>
</comment>
<feature type="transmembrane region" description="Helical" evidence="8">
    <location>
        <begin position="68"/>
        <end position="84"/>
    </location>
</feature>
<feature type="transmembrane region" description="Helical" evidence="8">
    <location>
        <begin position="150"/>
        <end position="173"/>
    </location>
</feature>
<dbReference type="PANTHER" id="PTHR30413:SF10">
    <property type="entry name" value="CAPSULE POLYSACCHARIDE EXPORT INNER-MEMBRANE PROTEIN CTRC"/>
    <property type="match status" value="1"/>
</dbReference>